<protein>
    <submittedName>
        <fullName evidence="1">NADP-dependent oxidoreductase</fullName>
    </submittedName>
</protein>
<gene>
    <name evidence="1" type="ORF">LP422_04050</name>
</gene>
<evidence type="ECO:0000313" key="1">
    <source>
        <dbReference type="EMBL" id="UUZ45375.1"/>
    </source>
</evidence>
<evidence type="ECO:0000313" key="2">
    <source>
        <dbReference type="Proteomes" id="UP001059663"/>
    </source>
</evidence>
<dbReference type="Proteomes" id="UP001059663">
    <property type="component" value="Chromosome"/>
</dbReference>
<reference evidence="1" key="1">
    <citation type="submission" date="2021-11" db="EMBL/GenBank/DDBJ databases">
        <title>Study of the species diversity of bacterial strains isolated from a unique natural object - Shulgan-Tash cave (Bashkiria).</title>
        <authorList>
            <person name="Sazanova A.L."/>
            <person name="Chirak E.R."/>
            <person name="Safronova V.I."/>
        </authorList>
    </citation>
    <scope>NUCLEOTIDE SEQUENCE</scope>
    <source>
        <strain evidence="1">P1</strain>
    </source>
</reference>
<name>A0AC61U5U0_9MICO</name>
<sequence>MPDPAPGEFLVEMQQVSLDPAMRGWLNDVRSYLPPVKIGAVMRAFGAGTVIASQHDDFAVGDVVSGTFGVREYAISSGKGVERLDLDVAPMSTRLGAPGMPGMTAWFGLEDVGRAKAGDTVLVSAAAGAVGSTVAQLAKAKGCRVIGVAGGPDKVARLRELGLDEVIDRREGDLLRQVRKAAPDGVDVYFDNVGGELLDAAPGQPRPRRPGRRLRRHLDLQRRDARGGPASVHGPARLPRQHARLRRHGLRRPVPRGDRRYLRADRGTAASRPPRPSSRAASPPSPTPCSASSTGSTPASSSSSCDPHEGNHHARHPHLLPRRPRGGRGRRDRRPLRRPDGDDRRQGRRGRLPRAAADPGALPAEAGPPLRPGGRGRRCRLRRPRGQRSVRR</sequence>
<organism evidence="1 2">
    <name type="scientific">Janibacter limosus</name>
    <dbReference type="NCBI Taxonomy" id="53458"/>
    <lineage>
        <taxon>Bacteria</taxon>
        <taxon>Bacillati</taxon>
        <taxon>Actinomycetota</taxon>
        <taxon>Actinomycetes</taxon>
        <taxon>Micrococcales</taxon>
        <taxon>Intrasporangiaceae</taxon>
        <taxon>Janibacter</taxon>
    </lineage>
</organism>
<dbReference type="EMBL" id="CP087977">
    <property type="protein sequence ID" value="UUZ45375.1"/>
    <property type="molecule type" value="Genomic_DNA"/>
</dbReference>
<accession>A0AC61U5U0</accession>
<proteinExistence type="predicted"/>